<dbReference type="InterPro" id="IPR007372">
    <property type="entry name" value="Lipid/polyisoprenoid-bd_YceI"/>
</dbReference>
<organism evidence="2 3">
    <name type="scientific">Psychroserpens luteus</name>
    <dbReference type="NCBI Taxonomy" id="1434066"/>
    <lineage>
        <taxon>Bacteria</taxon>
        <taxon>Pseudomonadati</taxon>
        <taxon>Bacteroidota</taxon>
        <taxon>Flavobacteriia</taxon>
        <taxon>Flavobacteriales</taxon>
        <taxon>Flavobacteriaceae</taxon>
        <taxon>Psychroserpens</taxon>
    </lineage>
</organism>
<evidence type="ECO:0000313" key="3">
    <source>
        <dbReference type="Proteomes" id="UP001597548"/>
    </source>
</evidence>
<evidence type="ECO:0000259" key="1">
    <source>
        <dbReference type="Pfam" id="PF04264"/>
    </source>
</evidence>
<dbReference type="EMBL" id="JBHUOS010000001">
    <property type="protein sequence ID" value="MFD2914553.1"/>
    <property type="molecule type" value="Genomic_DNA"/>
</dbReference>
<dbReference type="SUPFAM" id="SSF101874">
    <property type="entry name" value="YceI-like"/>
    <property type="match status" value="1"/>
</dbReference>
<keyword evidence="3" id="KW-1185">Reference proteome</keyword>
<dbReference type="InterPro" id="IPR036761">
    <property type="entry name" value="TTHA0802/YceI-like_sf"/>
</dbReference>
<protein>
    <submittedName>
        <fullName evidence="2">YceI family protein</fullName>
    </submittedName>
</protein>
<reference evidence="3" key="1">
    <citation type="journal article" date="2019" name="Int. J. Syst. Evol. Microbiol.">
        <title>The Global Catalogue of Microorganisms (GCM) 10K type strain sequencing project: providing services to taxonomists for standard genome sequencing and annotation.</title>
        <authorList>
            <consortium name="The Broad Institute Genomics Platform"/>
            <consortium name="The Broad Institute Genome Sequencing Center for Infectious Disease"/>
            <person name="Wu L."/>
            <person name="Ma J."/>
        </authorList>
    </citation>
    <scope>NUCLEOTIDE SEQUENCE [LARGE SCALE GENOMIC DNA]</scope>
    <source>
        <strain evidence="3">KCTC 32514</strain>
    </source>
</reference>
<gene>
    <name evidence="2" type="ORF">ACFS29_02800</name>
</gene>
<proteinExistence type="predicted"/>
<dbReference type="Pfam" id="PF04264">
    <property type="entry name" value="YceI"/>
    <property type="match status" value="1"/>
</dbReference>
<name>A0ABW5ZR67_9FLAO</name>
<accession>A0ABW5ZR67</accession>
<dbReference type="Proteomes" id="UP001597548">
    <property type="component" value="Unassembled WGS sequence"/>
</dbReference>
<dbReference type="RefSeq" id="WP_194507763.1">
    <property type="nucleotide sequence ID" value="NZ_JADILU010000003.1"/>
</dbReference>
<sequence length="210" mass="23583">MKQLLKKTVYLALLLLILSCNKSKKEKTDTIENVNIEENHLYSIDTAGVSVLWTAYKFTEKLGVSGKFEDFKFSGVDKAKSIENLLKQSKISIATASVNSNSEIRDPKLRTSFFKVFNTNTIEGSVLEANQGKGIVSLKMNNMTHSLDYTYAFKNDTLVMTAKIDLNTWNGQEAMQSLNKACYELHTGTDGISKLWPDVDVEIKLPVKTR</sequence>
<evidence type="ECO:0000313" key="2">
    <source>
        <dbReference type="EMBL" id="MFD2914553.1"/>
    </source>
</evidence>
<dbReference type="Gene3D" id="2.40.128.110">
    <property type="entry name" value="Lipid/polyisoprenoid-binding, YceI-like"/>
    <property type="match status" value="1"/>
</dbReference>
<comment type="caution">
    <text evidence="2">The sequence shown here is derived from an EMBL/GenBank/DDBJ whole genome shotgun (WGS) entry which is preliminary data.</text>
</comment>
<feature type="domain" description="Lipid/polyisoprenoid-binding YceI-like" evidence="1">
    <location>
        <begin position="42"/>
        <end position="204"/>
    </location>
</feature>
<dbReference type="PROSITE" id="PS51257">
    <property type="entry name" value="PROKAR_LIPOPROTEIN"/>
    <property type="match status" value="1"/>
</dbReference>